<dbReference type="EMBL" id="JXTB01000072">
    <property type="protein sequence ID" value="PON67355.1"/>
    <property type="molecule type" value="Genomic_DNA"/>
</dbReference>
<feature type="non-terminal residue" evidence="1">
    <location>
        <position position="59"/>
    </location>
</feature>
<gene>
    <name evidence="1" type="ORF">PanWU01x14_103360</name>
</gene>
<proteinExistence type="predicted"/>
<dbReference type="STRING" id="3476.A0A2P5D2A9"/>
<name>A0A2P5D2A9_PARAD</name>
<dbReference type="Proteomes" id="UP000237105">
    <property type="component" value="Unassembled WGS sequence"/>
</dbReference>
<sequence length="59" mass="6820">MKKDVVTFVAKCLTCQQVKAEYQRPAGLLQPLPIPEWKWDKITMDFVTSLPKTLRKNDA</sequence>
<evidence type="ECO:0000313" key="2">
    <source>
        <dbReference type="Proteomes" id="UP000237105"/>
    </source>
</evidence>
<accession>A0A2P5D2A9</accession>
<evidence type="ECO:0008006" key="3">
    <source>
        <dbReference type="Google" id="ProtNLM"/>
    </source>
</evidence>
<protein>
    <recommendedName>
        <fullName evidence="3">Integrase zinc-binding domain-containing protein</fullName>
    </recommendedName>
</protein>
<organism evidence="1 2">
    <name type="scientific">Parasponia andersonii</name>
    <name type="common">Sponia andersonii</name>
    <dbReference type="NCBI Taxonomy" id="3476"/>
    <lineage>
        <taxon>Eukaryota</taxon>
        <taxon>Viridiplantae</taxon>
        <taxon>Streptophyta</taxon>
        <taxon>Embryophyta</taxon>
        <taxon>Tracheophyta</taxon>
        <taxon>Spermatophyta</taxon>
        <taxon>Magnoliopsida</taxon>
        <taxon>eudicotyledons</taxon>
        <taxon>Gunneridae</taxon>
        <taxon>Pentapetalae</taxon>
        <taxon>rosids</taxon>
        <taxon>fabids</taxon>
        <taxon>Rosales</taxon>
        <taxon>Cannabaceae</taxon>
        <taxon>Parasponia</taxon>
    </lineage>
</organism>
<dbReference type="PANTHER" id="PTHR45835:SF99">
    <property type="entry name" value="CHROMO DOMAIN-CONTAINING PROTEIN-RELATED"/>
    <property type="match status" value="1"/>
</dbReference>
<dbReference type="AlphaFoldDB" id="A0A2P5D2A9"/>
<reference evidence="2" key="1">
    <citation type="submission" date="2016-06" db="EMBL/GenBank/DDBJ databases">
        <title>Parallel loss of symbiosis genes in relatives of nitrogen-fixing non-legume Parasponia.</title>
        <authorList>
            <person name="Van Velzen R."/>
            <person name="Holmer R."/>
            <person name="Bu F."/>
            <person name="Rutten L."/>
            <person name="Van Zeijl A."/>
            <person name="Liu W."/>
            <person name="Santuari L."/>
            <person name="Cao Q."/>
            <person name="Sharma T."/>
            <person name="Shen D."/>
            <person name="Roswanjaya Y."/>
            <person name="Wardhani T."/>
            <person name="Kalhor M.S."/>
            <person name="Jansen J."/>
            <person name="Van den Hoogen J."/>
            <person name="Gungor B."/>
            <person name="Hartog M."/>
            <person name="Hontelez J."/>
            <person name="Verver J."/>
            <person name="Yang W.-C."/>
            <person name="Schijlen E."/>
            <person name="Repin R."/>
            <person name="Schilthuizen M."/>
            <person name="Schranz E."/>
            <person name="Heidstra R."/>
            <person name="Miyata K."/>
            <person name="Fedorova E."/>
            <person name="Kohlen W."/>
            <person name="Bisseling T."/>
            <person name="Smit S."/>
            <person name="Geurts R."/>
        </authorList>
    </citation>
    <scope>NUCLEOTIDE SEQUENCE [LARGE SCALE GENOMIC DNA]</scope>
    <source>
        <strain evidence="2">cv. WU1-14</strain>
    </source>
</reference>
<keyword evidence="2" id="KW-1185">Reference proteome</keyword>
<evidence type="ECO:0000313" key="1">
    <source>
        <dbReference type="EMBL" id="PON67355.1"/>
    </source>
</evidence>
<comment type="caution">
    <text evidence="1">The sequence shown here is derived from an EMBL/GenBank/DDBJ whole genome shotgun (WGS) entry which is preliminary data.</text>
</comment>
<dbReference type="PANTHER" id="PTHR45835">
    <property type="entry name" value="YALI0A06105P"/>
    <property type="match status" value="1"/>
</dbReference>
<dbReference type="OrthoDB" id="1938712at2759"/>